<reference evidence="1" key="2">
    <citation type="submission" date="2018-03" db="EMBL/GenBank/DDBJ databases">
        <title>The Triticum urartu genome reveals the dynamic nature of wheat genome evolution.</title>
        <authorList>
            <person name="Ling H."/>
            <person name="Ma B."/>
            <person name="Shi X."/>
            <person name="Liu H."/>
            <person name="Dong L."/>
            <person name="Sun H."/>
            <person name="Cao Y."/>
            <person name="Gao Q."/>
            <person name="Zheng S."/>
            <person name="Li Y."/>
            <person name="Yu Y."/>
            <person name="Du H."/>
            <person name="Qi M."/>
            <person name="Li Y."/>
            <person name="Yu H."/>
            <person name="Cui Y."/>
            <person name="Wang N."/>
            <person name="Chen C."/>
            <person name="Wu H."/>
            <person name="Zhao Y."/>
            <person name="Zhang J."/>
            <person name="Li Y."/>
            <person name="Zhou W."/>
            <person name="Zhang B."/>
            <person name="Hu W."/>
            <person name="Eijk M."/>
            <person name="Tang J."/>
            <person name="Witsenboer H."/>
            <person name="Zhao S."/>
            <person name="Li Z."/>
            <person name="Zhang A."/>
            <person name="Wang D."/>
            <person name="Liang C."/>
        </authorList>
    </citation>
    <scope>NUCLEOTIDE SEQUENCE [LARGE SCALE GENOMIC DNA]</scope>
    <source>
        <strain evidence="1">cv. G1812</strain>
    </source>
</reference>
<protein>
    <submittedName>
        <fullName evidence="1">Uncharacterized protein</fullName>
    </submittedName>
</protein>
<dbReference type="Gramene" id="TuG1812G0600003475.01.T01">
    <property type="protein sequence ID" value="TuG1812G0600003475.01.T01"/>
    <property type="gene ID" value="TuG1812G0600003475.01"/>
</dbReference>
<dbReference type="Proteomes" id="UP000015106">
    <property type="component" value="Chromosome 6"/>
</dbReference>
<reference evidence="2" key="1">
    <citation type="journal article" date="2013" name="Nature">
        <title>Draft genome of the wheat A-genome progenitor Triticum urartu.</title>
        <authorList>
            <person name="Ling H.Q."/>
            <person name="Zhao S."/>
            <person name="Liu D."/>
            <person name="Wang J."/>
            <person name="Sun H."/>
            <person name="Zhang C."/>
            <person name="Fan H."/>
            <person name="Li D."/>
            <person name="Dong L."/>
            <person name="Tao Y."/>
            <person name="Gao C."/>
            <person name="Wu H."/>
            <person name="Li Y."/>
            <person name="Cui Y."/>
            <person name="Guo X."/>
            <person name="Zheng S."/>
            <person name="Wang B."/>
            <person name="Yu K."/>
            <person name="Liang Q."/>
            <person name="Yang W."/>
            <person name="Lou X."/>
            <person name="Chen J."/>
            <person name="Feng M."/>
            <person name="Jian J."/>
            <person name="Zhang X."/>
            <person name="Luo G."/>
            <person name="Jiang Y."/>
            <person name="Liu J."/>
            <person name="Wang Z."/>
            <person name="Sha Y."/>
            <person name="Zhang B."/>
            <person name="Wu H."/>
            <person name="Tang D."/>
            <person name="Shen Q."/>
            <person name="Xue P."/>
            <person name="Zou S."/>
            <person name="Wang X."/>
            <person name="Liu X."/>
            <person name="Wang F."/>
            <person name="Yang Y."/>
            <person name="An X."/>
            <person name="Dong Z."/>
            <person name="Zhang K."/>
            <person name="Zhang X."/>
            <person name="Luo M.C."/>
            <person name="Dvorak J."/>
            <person name="Tong Y."/>
            <person name="Wang J."/>
            <person name="Yang H."/>
            <person name="Li Z."/>
            <person name="Wang D."/>
            <person name="Zhang A."/>
            <person name="Wang J."/>
        </authorList>
    </citation>
    <scope>NUCLEOTIDE SEQUENCE</scope>
    <source>
        <strain evidence="2">cv. G1812</strain>
    </source>
</reference>
<sequence length="86" mass="9562">KQPSLSSRILELFSFRVILAEHFSSYSSAISGRRWGVTASRRASGSSSAAVPCLRPTNDQDRNARHGERLSVLWFLIGEILSNRSL</sequence>
<evidence type="ECO:0000313" key="2">
    <source>
        <dbReference type="Proteomes" id="UP000015106"/>
    </source>
</evidence>
<proteinExistence type="predicted"/>
<name>A0A8R7QUE4_TRIUA</name>
<evidence type="ECO:0000313" key="1">
    <source>
        <dbReference type="EnsemblPlants" id="TuG1812G0600003475.01.T01"/>
    </source>
</evidence>
<reference evidence="1" key="3">
    <citation type="submission" date="2022-06" db="UniProtKB">
        <authorList>
            <consortium name="EnsemblPlants"/>
        </authorList>
    </citation>
    <scope>IDENTIFICATION</scope>
</reference>
<keyword evidence="2" id="KW-1185">Reference proteome</keyword>
<dbReference type="EnsemblPlants" id="TuG1812G0600003475.01.T01">
    <property type="protein sequence ID" value="TuG1812G0600003475.01.T01"/>
    <property type="gene ID" value="TuG1812G0600003475.01"/>
</dbReference>
<dbReference type="AlphaFoldDB" id="A0A8R7QUE4"/>
<organism evidence="1 2">
    <name type="scientific">Triticum urartu</name>
    <name type="common">Red wild einkorn</name>
    <name type="synonym">Crithodium urartu</name>
    <dbReference type="NCBI Taxonomy" id="4572"/>
    <lineage>
        <taxon>Eukaryota</taxon>
        <taxon>Viridiplantae</taxon>
        <taxon>Streptophyta</taxon>
        <taxon>Embryophyta</taxon>
        <taxon>Tracheophyta</taxon>
        <taxon>Spermatophyta</taxon>
        <taxon>Magnoliopsida</taxon>
        <taxon>Liliopsida</taxon>
        <taxon>Poales</taxon>
        <taxon>Poaceae</taxon>
        <taxon>BOP clade</taxon>
        <taxon>Pooideae</taxon>
        <taxon>Triticodae</taxon>
        <taxon>Triticeae</taxon>
        <taxon>Triticinae</taxon>
        <taxon>Triticum</taxon>
    </lineage>
</organism>
<accession>A0A8R7QUE4</accession>